<sequence>MANQNAHPICSIPEASRFMTWREKPATHTSLWDFALRCLPSASGEAPEAGRTPPNAGGPLPHAGHCWMAVPLTMGRLALYRLPYDTPPPAIRDAPPPAAPNDASIPST</sequence>
<accession>A0A451BLZ0</accession>
<name>A0A451BLZ0_9GAMM</name>
<dbReference type="EMBL" id="CAADHB010000045">
    <property type="protein sequence ID" value="VFK79321.1"/>
    <property type="molecule type" value="Genomic_DNA"/>
</dbReference>
<feature type="region of interest" description="Disordered" evidence="1">
    <location>
        <begin position="43"/>
        <end position="62"/>
    </location>
</feature>
<protein>
    <submittedName>
        <fullName evidence="2">Uncharacterized protein</fullName>
    </submittedName>
</protein>
<feature type="region of interest" description="Disordered" evidence="1">
    <location>
        <begin position="86"/>
        <end position="108"/>
    </location>
</feature>
<feature type="compositionally biased region" description="Pro residues" evidence="1">
    <location>
        <begin position="86"/>
        <end position="99"/>
    </location>
</feature>
<proteinExistence type="predicted"/>
<reference evidence="2" key="1">
    <citation type="submission" date="2019-02" db="EMBL/GenBank/DDBJ databases">
        <authorList>
            <person name="Gruber-Vodicka R. H."/>
            <person name="Seah K. B. B."/>
        </authorList>
    </citation>
    <scope>NUCLEOTIDE SEQUENCE</scope>
    <source>
        <strain evidence="2">BECK_S127</strain>
    </source>
</reference>
<dbReference type="AlphaFoldDB" id="A0A451BLZ0"/>
<evidence type="ECO:0000256" key="1">
    <source>
        <dbReference type="SAM" id="MobiDB-lite"/>
    </source>
</evidence>
<evidence type="ECO:0000313" key="2">
    <source>
        <dbReference type="EMBL" id="VFK79321.1"/>
    </source>
</evidence>
<organism evidence="2">
    <name type="scientific">Candidatus Kentrum sp. SD</name>
    <dbReference type="NCBI Taxonomy" id="2126332"/>
    <lineage>
        <taxon>Bacteria</taxon>
        <taxon>Pseudomonadati</taxon>
        <taxon>Pseudomonadota</taxon>
        <taxon>Gammaproteobacteria</taxon>
        <taxon>Candidatus Kentrum</taxon>
    </lineage>
</organism>
<gene>
    <name evidence="2" type="ORF">BECKSD772D_GA0070982_10454</name>
</gene>